<comment type="similarity">
    <text evidence="2">Belongs to the SusD family.</text>
</comment>
<dbReference type="EMBL" id="RAPN01000001">
    <property type="protein sequence ID" value="RKD91821.1"/>
    <property type="molecule type" value="Genomic_DNA"/>
</dbReference>
<gene>
    <name evidence="8" type="ORF">BC643_2188</name>
</gene>
<sequence>MKTIYKYTFLLGLMLFFFGCQEEDILDKSPLTEISETDVWSDPGLVEAFVNARYNQVGHGWTESWQSSVVDETYLTWSRGCEPYTQGYVNPSDLGRMNGGWWGWDNRSWATVWGNIANCNLFFERIDEVEFADETYKDRLVGEVTFIRALMYFDLVARWGGMPLITKSYTLNDREEYLSVARDSYKDNVDFIVSECDKAADLLPASYDGSDKGRATSVAALALKSRMLLYAASPLMNKSGVNPLVGYSAPDADRWKNAADAAKACIDAALDNGYALYQKYDDVKENYTQLFLDGGNSEVLFDREGGLSADGDNLTGLDQTNGPNGYGLWGGNTPISEFVDDFEMADGTKFDWDNPVHKANPYANRDARLYATVLADGDPWRERNVQTYLIANAAGDITGGGKDTKYGQDSWNTSKSSYNVRKYMDETYVPNSWNFTNPKNWIWFRLGEQYLNYAEALYNQGLEDEARTALNVIRARAKMPDVTATGDDLWDAIVNERRVELCFEEHRYYDVRRWLIAEDVLNRNATGVEIVLHPNGTKTYEPGVLVEQRLFNAPAMYWMPIPKWEIDKNANLEQNPGY</sequence>
<evidence type="ECO:0000259" key="7">
    <source>
        <dbReference type="Pfam" id="PF14322"/>
    </source>
</evidence>
<keyword evidence="9" id="KW-1185">Reference proteome</keyword>
<dbReference type="CDD" id="cd08977">
    <property type="entry name" value="SusD"/>
    <property type="match status" value="1"/>
</dbReference>
<evidence type="ECO:0000256" key="4">
    <source>
        <dbReference type="ARBA" id="ARBA00023136"/>
    </source>
</evidence>
<feature type="domain" description="SusD-like N-terminal" evidence="7">
    <location>
        <begin position="107"/>
        <end position="229"/>
    </location>
</feature>
<dbReference type="Proteomes" id="UP000283387">
    <property type="component" value="Unassembled WGS sequence"/>
</dbReference>
<accession>A0A419W8M3</accession>
<dbReference type="Pfam" id="PF14322">
    <property type="entry name" value="SusD-like_3"/>
    <property type="match status" value="1"/>
</dbReference>
<evidence type="ECO:0000313" key="9">
    <source>
        <dbReference type="Proteomes" id="UP000283387"/>
    </source>
</evidence>
<evidence type="ECO:0000259" key="6">
    <source>
        <dbReference type="Pfam" id="PF07980"/>
    </source>
</evidence>
<dbReference type="OrthoDB" id="1109873at2"/>
<keyword evidence="3" id="KW-0732">Signal</keyword>
<dbReference type="Pfam" id="PF07980">
    <property type="entry name" value="SusD_RagB"/>
    <property type="match status" value="1"/>
</dbReference>
<dbReference type="SUPFAM" id="SSF48452">
    <property type="entry name" value="TPR-like"/>
    <property type="match status" value="1"/>
</dbReference>
<dbReference type="Gene3D" id="1.25.40.390">
    <property type="match status" value="1"/>
</dbReference>
<evidence type="ECO:0000256" key="2">
    <source>
        <dbReference type="ARBA" id="ARBA00006275"/>
    </source>
</evidence>
<dbReference type="InterPro" id="IPR033985">
    <property type="entry name" value="SusD-like_N"/>
</dbReference>
<keyword evidence="5" id="KW-0998">Cell outer membrane</keyword>
<name>A0A419W8M3_9BACT</name>
<evidence type="ECO:0000256" key="5">
    <source>
        <dbReference type="ARBA" id="ARBA00023237"/>
    </source>
</evidence>
<dbReference type="GO" id="GO:0009279">
    <property type="term" value="C:cell outer membrane"/>
    <property type="evidence" value="ECO:0007669"/>
    <property type="project" value="UniProtKB-SubCell"/>
</dbReference>
<evidence type="ECO:0000256" key="3">
    <source>
        <dbReference type="ARBA" id="ARBA00022729"/>
    </source>
</evidence>
<organism evidence="8 9">
    <name type="scientific">Mangrovibacterium diazotrophicum</name>
    <dbReference type="NCBI Taxonomy" id="1261403"/>
    <lineage>
        <taxon>Bacteria</taxon>
        <taxon>Pseudomonadati</taxon>
        <taxon>Bacteroidota</taxon>
        <taxon>Bacteroidia</taxon>
        <taxon>Marinilabiliales</taxon>
        <taxon>Prolixibacteraceae</taxon>
        <taxon>Mangrovibacterium</taxon>
    </lineage>
</organism>
<dbReference type="InterPro" id="IPR012944">
    <property type="entry name" value="SusD_RagB_dom"/>
</dbReference>
<keyword evidence="4" id="KW-0472">Membrane</keyword>
<evidence type="ECO:0000256" key="1">
    <source>
        <dbReference type="ARBA" id="ARBA00004442"/>
    </source>
</evidence>
<dbReference type="InterPro" id="IPR011990">
    <property type="entry name" value="TPR-like_helical_dom_sf"/>
</dbReference>
<dbReference type="PROSITE" id="PS51257">
    <property type="entry name" value="PROKAR_LIPOPROTEIN"/>
    <property type="match status" value="1"/>
</dbReference>
<proteinExistence type="inferred from homology"/>
<comment type="caution">
    <text evidence="8">The sequence shown here is derived from an EMBL/GenBank/DDBJ whole genome shotgun (WGS) entry which is preliminary data.</text>
</comment>
<dbReference type="AlphaFoldDB" id="A0A419W8M3"/>
<protein>
    <submittedName>
        <fullName evidence="8">Putative outer membrane starch-binding protein</fullName>
    </submittedName>
</protein>
<reference evidence="8 9" key="1">
    <citation type="submission" date="2018-09" db="EMBL/GenBank/DDBJ databases">
        <title>Genomic Encyclopedia of Archaeal and Bacterial Type Strains, Phase II (KMG-II): from individual species to whole genera.</title>
        <authorList>
            <person name="Goeker M."/>
        </authorList>
    </citation>
    <scope>NUCLEOTIDE SEQUENCE [LARGE SCALE GENOMIC DNA]</scope>
    <source>
        <strain evidence="8 9">DSM 27148</strain>
    </source>
</reference>
<evidence type="ECO:0000313" key="8">
    <source>
        <dbReference type="EMBL" id="RKD91821.1"/>
    </source>
</evidence>
<feature type="domain" description="RagB/SusD" evidence="6">
    <location>
        <begin position="299"/>
        <end position="578"/>
    </location>
</feature>
<comment type="subcellular location">
    <subcellularLocation>
        <location evidence="1">Cell outer membrane</location>
    </subcellularLocation>
</comment>
<dbReference type="RefSeq" id="WP_120273090.1">
    <property type="nucleotide sequence ID" value="NZ_RAPN01000001.1"/>
</dbReference>